<feature type="compositionally biased region" description="Acidic residues" evidence="6">
    <location>
        <begin position="210"/>
        <end position="237"/>
    </location>
</feature>
<dbReference type="EMBL" id="KZ857386">
    <property type="protein sequence ID" value="RDX53579.1"/>
    <property type="molecule type" value="Genomic_DNA"/>
</dbReference>
<keyword evidence="3" id="KW-0805">Transcription regulation</keyword>
<dbReference type="GO" id="GO:0003713">
    <property type="term" value="F:transcription coactivator activity"/>
    <property type="evidence" value="ECO:0007669"/>
    <property type="project" value="TreeGrafter"/>
</dbReference>
<comment type="similarity">
    <text evidence="2">Belongs to the TAF9 family.</text>
</comment>
<dbReference type="InterPro" id="IPR051431">
    <property type="entry name" value="TFIID_subunit_9"/>
</dbReference>
<dbReference type="GO" id="GO:0046982">
    <property type="term" value="F:protein heterodimerization activity"/>
    <property type="evidence" value="ECO:0007669"/>
    <property type="project" value="InterPro"/>
</dbReference>
<dbReference type="OrthoDB" id="341924at2759"/>
<sequence length="262" mass="28180">MSRQAVADTIPPSARAIALLLASTPTVQDAQPGVLHQLLEFSNRYTAQVLSDALVYAEHAGRSGKVEMEDVVLAVQARVGWEFGGRVPKEYMLSLATQTNSVPLPSVPEVYGVRLPPASECLTAVDFDLVPNKPPPGVKLFDEEIEEVEESESDDDDMEPAPLPAPQAQQQPQQYQPQQQQAYIPPIAPALPHTPSDVDMLTPGAVPAEEGSEAEEDDGLFAGGDEEEEESADEAMEDVTASGGVDAANGMKRKLVEEEDYD</sequence>
<comment type="subcellular location">
    <subcellularLocation>
        <location evidence="1">Nucleus</location>
    </subcellularLocation>
</comment>
<dbReference type="Gene3D" id="1.10.20.10">
    <property type="entry name" value="Histone, subunit A"/>
    <property type="match status" value="1"/>
</dbReference>
<evidence type="ECO:0000256" key="2">
    <source>
        <dbReference type="ARBA" id="ARBA00007646"/>
    </source>
</evidence>
<dbReference type="GO" id="GO:0000124">
    <property type="term" value="C:SAGA complex"/>
    <property type="evidence" value="ECO:0007669"/>
    <property type="project" value="TreeGrafter"/>
</dbReference>
<feature type="compositionally biased region" description="Low complexity" evidence="6">
    <location>
        <begin position="166"/>
        <end position="185"/>
    </location>
</feature>
<reference evidence="7 8" key="1">
    <citation type="journal article" date="2018" name="Biotechnol. Biofuels">
        <title>Integrative visual omics of the white-rot fungus Polyporus brumalis exposes the biotechnological potential of its oxidative enzymes for delignifying raw plant biomass.</title>
        <authorList>
            <person name="Miyauchi S."/>
            <person name="Rancon A."/>
            <person name="Drula E."/>
            <person name="Hage H."/>
            <person name="Chaduli D."/>
            <person name="Favel A."/>
            <person name="Grisel S."/>
            <person name="Henrissat B."/>
            <person name="Herpoel-Gimbert I."/>
            <person name="Ruiz-Duenas F.J."/>
            <person name="Chevret D."/>
            <person name="Hainaut M."/>
            <person name="Lin J."/>
            <person name="Wang M."/>
            <person name="Pangilinan J."/>
            <person name="Lipzen A."/>
            <person name="Lesage-Meessen L."/>
            <person name="Navarro D."/>
            <person name="Riley R."/>
            <person name="Grigoriev I.V."/>
            <person name="Zhou S."/>
            <person name="Raouche S."/>
            <person name="Rosso M.N."/>
        </authorList>
    </citation>
    <scope>NUCLEOTIDE SEQUENCE [LARGE SCALE GENOMIC DNA]</scope>
    <source>
        <strain evidence="7 8">BRFM 1820</strain>
    </source>
</reference>
<protein>
    <submittedName>
        <fullName evidence="7">TFIID-31kDa-domain-containing protein</fullName>
    </submittedName>
</protein>
<dbReference type="Proteomes" id="UP000256964">
    <property type="component" value="Unassembled WGS sequence"/>
</dbReference>
<evidence type="ECO:0000256" key="3">
    <source>
        <dbReference type="ARBA" id="ARBA00023015"/>
    </source>
</evidence>
<accession>A0A371DM08</accession>
<keyword evidence="4" id="KW-0804">Transcription</keyword>
<gene>
    <name evidence="7" type="ORF">OH76DRAFT_1374589</name>
</gene>
<dbReference type="GO" id="GO:0016251">
    <property type="term" value="F:RNA polymerase II general transcription initiation factor activity"/>
    <property type="evidence" value="ECO:0007669"/>
    <property type="project" value="TreeGrafter"/>
</dbReference>
<keyword evidence="5" id="KW-0539">Nucleus</keyword>
<dbReference type="CDD" id="cd07979">
    <property type="entry name" value="HFD_TAF9"/>
    <property type="match status" value="1"/>
</dbReference>
<dbReference type="InterPro" id="IPR009072">
    <property type="entry name" value="Histone-fold"/>
</dbReference>
<evidence type="ECO:0000256" key="5">
    <source>
        <dbReference type="ARBA" id="ARBA00023242"/>
    </source>
</evidence>
<proteinExistence type="inferred from homology"/>
<evidence type="ECO:0000256" key="1">
    <source>
        <dbReference type="ARBA" id="ARBA00004123"/>
    </source>
</evidence>
<evidence type="ECO:0000313" key="8">
    <source>
        <dbReference type="Proteomes" id="UP000256964"/>
    </source>
</evidence>
<feature type="region of interest" description="Disordered" evidence="6">
    <location>
        <begin position="145"/>
        <end position="262"/>
    </location>
</feature>
<dbReference type="PANTHER" id="PTHR48068">
    <property type="entry name" value="TAF9 RNA POLYMERASE II, TATA BOX-BINDING PROTEIN (TBP)-ASSOCIATED FACTOR"/>
    <property type="match status" value="1"/>
</dbReference>
<dbReference type="InterPro" id="IPR003162">
    <property type="entry name" value="TFIID-31"/>
</dbReference>
<keyword evidence="8" id="KW-1185">Reference proteome</keyword>
<evidence type="ECO:0000256" key="6">
    <source>
        <dbReference type="SAM" id="MobiDB-lite"/>
    </source>
</evidence>
<dbReference type="PANTHER" id="PTHR48068:SF4">
    <property type="entry name" value="TATA-BOX BINDING PROTEIN ASSOCIATED FACTOR 9"/>
    <property type="match status" value="1"/>
</dbReference>
<evidence type="ECO:0000256" key="4">
    <source>
        <dbReference type="ARBA" id="ARBA00023163"/>
    </source>
</evidence>
<dbReference type="STRING" id="139420.A0A371DM08"/>
<evidence type="ECO:0000313" key="7">
    <source>
        <dbReference type="EMBL" id="RDX53579.1"/>
    </source>
</evidence>
<dbReference type="GO" id="GO:0051123">
    <property type="term" value="P:RNA polymerase II preinitiation complex assembly"/>
    <property type="evidence" value="ECO:0007669"/>
    <property type="project" value="TreeGrafter"/>
</dbReference>
<dbReference type="SUPFAM" id="SSF47113">
    <property type="entry name" value="Histone-fold"/>
    <property type="match status" value="1"/>
</dbReference>
<dbReference type="GO" id="GO:0005669">
    <property type="term" value="C:transcription factor TFIID complex"/>
    <property type="evidence" value="ECO:0007669"/>
    <property type="project" value="TreeGrafter"/>
</dbReference>
<name>A0A371DM08_9APHY</name>
<dbReference type="Pfam" id="PF02291">
    <property type="entry name" value="TFIID-31kDa"/>
    <property type="match status" value="1"/>
</dbReference>
<dbReference type="AlphaFoldDB" id="A0A371DM08"/>
<feature type="compositionally biased region" description="Acidic residues" evidence="6">
    <location>
        <begin position="145"/>
        <end position="159"/>
    </location>
</feature>
<organism evidence="7 8">
    <name type="scientific">Lentinus brumalis</name>
    <dbReference type="NCBI Taxonomy" id="2498619"/>
    <lineage>
        <taxon>Eukaryota</taxon>
        <taxon>Fungi</taxon>
        <taxon>Dikarya</taxon>
        <taxon>Basidiomycota</taxon>
        <taxon>Agaricomycotina</taxon>
        <taxon>Agaricomycetes</taxon>
        <taxon>Polyporales</taxon>
        <taxon>Polyporaceae</taxon>
        <taxon>Lentinus</taxon>
    </lineage>
</organism>